<evidence type="ECO:0000256" key="8">
    <source>
        <dbReference type="ARBA" id="ARBA00022801"/>
    </source>
</evidence>
<dbReference type="GO" id="GO:0004566">
    <property type="term" value="F:beta-glucuronidase activity"/>
    <property type="evidence" value="ECO:0007669"/>
    <property type="project" value="UniProtKB-EC"/>
</dbReference>
<evidence type="ECO:0000313" key="14">
    <source>
        <dbReference type="EnsemblMetazoa" id="SMAR009757-PA"/>
    </source>
</evidence>
<dbReference type="InterPro" id="IPR017853">
    <property type="entry name" value="GH"/>
</dbReference>
<dbReference type="Proteomes" id="UP000014500">
    <property type="component" value="Unassembled WGS sequence"/>
</dbReference>
<organism evidence="14 15">
    <name type="scientific">Strigamia maritima</name>
    <name type="common">European centipede</name>
    <name type="synonym">Geophilus maritimus</name>
    <dbReference type="NCBI Taxonomy" id="126957"/>
    <lineage>
        <taxon>Eukaryota</taxon>
        <taxon>Metazoa</taxon>
        <taxon>Ecdysozoa</taxon>
        <taxon>Arthropoda</taxon>
        <taxon>Myriapoda</taxon>
        <taxon>Chilopoda</taxon>
        <taxon>Pleurostigmophora</taxon>
        <taxon>Geophilomorpha</taxon>
        <taxon>Linotaeniidae</taxon>
        <taxon>Strigamia</taxon>
    </lineage>
</organism>
<evidence type="ECO:0000256" key="4">
    <source>
        <dbReference type="ARBA" id="ARBA00011881"/>
    </source>
</evidence>
<dbReference type="GO" id="GO:0005764">
    <property type="term" value="C:lysosome"/>
    <property type="evidence" value="ECO:0007669"/>
    <property type="project" value="UniProtKB-SubCell"/>
</dbReference>
<dbReference type="PANTHER" id="PTHR10066">
    <property type="entry name" value="BETA-GLUCURONIDASE"/>
    <property type="match status" value="1"/>
</dbReference>
<dbReference type="Gene3D" id="2.60.40.10">
    <property type="entry name" value="Immunoglobulins"/>
    <property type="match status" value="1"/>
</dbReference>
<comment type="similarity">
    <text evidence="3">Belongs to the glycosyl hydrolase 2 family.</text>
</comment>
<evidence type="ECO:0000256" key="1">
    <source>
        <dbReference type="ARBA" id="ARBA00003025"/>
    </source>
</evidence>
<dbReference type="GO" id="GO:0005615">
    <property type="term" value="C:extracellular space"/>
    <property type="evidence" value="ECO:0007669"/>
    <property type="project" value="TreeGrafter"/>
</dbReference>
<dbReference type="OMA" id="IHDHVGW"/>
<dbReference type="NCBIfam" id="NF007538">
    <property type="entry name" value="PRK10150.1"/>
    <property type="match status" value="1"/>
</dbReference>
<proteinExistence type="inferred from homology"/>
<evidence type="ECO:0000259" key="13">
    <source>
        <dbReference type="Pfam" id="PF02837"/>
    </source>
</evidence>
<dbReference type="InterPro" id="IPR006101">
    <property type="entry name" value="Glyco_hydro_2"/>
</dbReference>
<dbReference type="PROSITE" id="PS00608">
    <property type="entry name" value="GLYCOSYL_HYDROL_F2_2"/>
    <property type="match status" value="1"/>
</dbReference>
<name>T1J7V1_STRMM</name>
<evidence type="ECO:0000256" key="7">
    <source>
        <dbReference type="ARBA" id="ARBA00022729"/>
    </source>
</evidence>
<dbReference type="eggNOG" id="KOG2024">
    <property type="taxonomic scope" value="Eukaryota"/>
</dbReference>
<evidence type="ECO:0000256" key="2">
    <source>
        <dbReference type="ARBA" id="ARBA00004371"/>
    </source>
</evidence>
<dbReference type="STRING" id="126957.T1J7V1"/>
<keyword evidence="7" id="KW-0732">Signal</keyword>
<dbReference type="EnsemblMetazoa" id="SMAR009757-RA">
    <property type="protein sequence ID" value="SMAR009757-PA"/>
    <property type="gene ID" value="SMAR009757"/>
</dbReference>
<dbReference type="PANTHER" id="PTHR10066:SF67">
    <property type="entry name" value="BETA-GLUCURONIDASE"/>
    <property type="match status" value="1"/>
</dbReference>
<dbReference type="Pfam" id="PF02837">
    <property type="entry name" value="Glyco_hydro_2_N"/>
    <property type="match status" value="1"/>
</dbReference>
<reference evidence="15" key="1">
    <citation type="submission" date="2011-05" db="EMBL/GenBank/DDBJ databases">
        <authorList>
            <person name="Richards S.R."/>
            <person name="Qu J."/>
            <person name="Jiang H."/>
            <person name="Jhangiani S.N."/>
            <person name="Agravi P."/>
            <person name="Goodspeed R."/>
            <person name="Gross S."/>
            <person name="Mandapat C."/>
            <person name="Jackson L."/>
            <person name="Mathew T."/>
            <person name="Pu L."/>
            <person name="Thornton R."/>
            <person name="Saada N."/>
            <person name="Wilczek-Boney K.B."/>
            <person name="Lee S."/>
            <person name="Kovar C."/>
            <person name="Wu Y."/>
            <person name="Scherer S.E."/>
            <person name="Worley K.C."/>
            <person name="Muzny D.M."/>
            <person name="Gibbs R."/>
        </authorList>
    </citation>
    <scope>NUCLEOTIDE SEQUENCE</scope>
    <source>
        <strain evidence="15">Brora</strain>
    </source>
</reference>
<dbReference type="Gene3D" id="3.20.20.80">
    <property type="entry name" value="Glycosidases"/>
    <property type="match status" value="1"/>
</dbReference>
<dbReference type="GO" id="GO:0019391">
    <property type="term" value="P:glucuronoside catabolic process"/>
    <property type="evidence" value="ECO:0007669"/>
    <property type="project" value="TreeGrafter"/>
</dbReference>
<dbReference type="InterPro" id="IPR036156">
    <property type="entry name" value="Beta-gal/glucu_dom_sf"/>
</dbReference>
<dbReference type="AlphaFoldDB" id="T1J7V1"/>
<sequence>GSHSLVKVEIRHNLGHSNGRYQLFFLVLIYFHNAYCGILHPQDSETRETKDLSGLWNFRITPLYDQEKGFREKWYSVPLEQTGEIIPMPVPSSFNDITQNRTIRDHIGWVWYDKELFIPNGWSNKSQRIFIRFGSVHYNAIVWINGINVLNHTVGHLPFQEEVTKYLKFESINRVTVAVNNTLTPETIPQGSIQFMNDPKKYPPGYFVQNYNYDFYNYAGIHRPVYLYTVPKVFIDDITIKTDILDASTGVLHYDIQPSVSGGIKCVVQVLDKKGNDVAHGTALNGSLKITNAHFWWPYLTNSTPGYQYTFKVQLVSSVSSDIYRLKIGIRTISLDNKSFFINNKKFYFRGFGKHEDSDLRGKGVDFPLIVKDFNLLKWIGANSFRTSHYPYAEEIMDRADSEGIVVIDESPAVGLDNFDQKLLNTHMQVMKELYQRDKNRPSVVMWSIGNEPKSQKPAAGPYFKQLVALMKNLDSTRPSTLVLNQDYNNDKAAQYLDVICVNRYFGWYSDIGQLDLIEHQVIDEYKTWHKIFNKPVINSEYGAETITGLHADPPVAFSEDYQVAFLTRYFSAFQRLRKNGDITGEMIWNFADFMTEQGTSRINGNKKGVFTRQRQPKFSAHIVRSHYWKLALSLDSHNETQSDLLISCME</sequence>
<dbReference type="InterPro" id="IPR013783">
    <property type="entry name" value="Ig-like_fold"/>
</dbReference>
<keyword evidence="8" id="KW-0378">Hydrolase</keyword>
<comment type="subcellular location">
    <subcellularLocation>
        <location evidence="2">Lysosome</location>
    </subcellularLocation>
</comment>
<comment type="function">
    <text evidence="1">Plays an important role in the degradation of dermatan and keratan sulfates.</text>
</comment>
<reference evidence="14" key="2">
    <citation type="submission" date="2015-02" db="UniProtKB">
        <authorList>
            <consortium name="EnsemblMetazoa"/>
        </authorList>
    </citation>
    <scope>IDENTIFICATION</scope>
</reference>
<dbReference type="FunFam" id="2.60.120.260:FF:000027">
    <property type="entry name" value="Beta-glucuronidase"/>
    <property type="match status" value="1"/>
</dbReference>
<evidence type="ECO:0000256" key="5">
    <source>
        <dbReference type="ARBA" id="ARBA00012761"/>
    </source>
</evidence>
<dbReference type="FunFam" id="2.60.40.10:FF:000628">
    <property type="entry name" value="Beta-glucuronidase"/>
    <property type="match status" value="1"/>
</dbReference>
<keyword evidence="9" id="KW-0325">Glycoprotein</keyword>
<evidence type="ECO:0000256" key="6">
    <source>
        <dbReference type="ARBA" id="ARBA00016205"/>
    </source>
</evidence>
<dbReference type="EC" id="3.2.1.31" evidence="5"/>
<dbReference type="Gene3D" id="2.60.120.260">
    <property type="entry name" value="Galactose-binding domain-like"/>
    <property type="match status" value="1"/>
</dbReference>
<dbReference type="PhylomeDB" id="T1J7V1"/>
<dbReference type="InterPro" id="IPR008979">
    <property type="entry name" value="Galactose-bd-like_sf"/>
</dbReference>
<dbReference type="SUPFAM" id="SSF49785">
    <property type="entry name" value="Galactose-binding domain-like"/>
    <property type="match status" value="1"/>
</dbReference>
<dbReference type="GO" id="GO:0030246">
    <property type="term" value="F:carbohydrate binding"/>
    <property type="evidence" value="ECO:0007669"/>
    <property type="project" value="TreeGrafter"/>
</dbReference>
<evidence type="ECO:0000313" key="15">
    <source>
        <dbReference type="Proteomes" id="UP000014500"/>
    </source>
</evidence>
<accession>T1J7V1</accession>
<dbReference type="GO" id="GO:0005975">
    <property type="term" value="P:carbohydrate metabolic process"/>
    <property type="evidence" value="ECO:0007669"/>
    <property type="project" value="InterPro"/>
</dbReference>
<dbReference type="InterPro" id="IPR006104">
    <property type="entry name" value="Glyco_hydro_2_N"/>
</dbReference>
<comment type="subunit">
    <text evidence="4">Homotetramer.</text>
</comment>
<dbReference type="PROSITE" id="PS00719">
    <property type="entry name" value="GLYCOSYL_HYDROL_F2_1"/>
    <property type="match status" value="1"/>
</dbReference>
<dbReference type="SUPFAM" id="SSF51445">
    <property type="entry name" value="(Trans)glycosidases"/>
    <property type="match status" value="1"/>
</dbReference>
<dbReference type="HOGENOM" id="CLU_006501_6_1_1"/>
<dbReference type="PRINTS" id="PR00132">
    <property type="entry name" value="GLHYDRLASE2"/>
</dbReference>
<evidence type="ECO:0000256" key="11">
    <source>
        <dbReference type="ARBA" id="ARBA00023295"/>
    </source>
</evidence>
<dbReference type="EMBL" id="JH431944">
    <property type="status" value="NOT_ANNOTATED_CDS"/>
    <property type="molecule type" value="Genomic_DNA"/>
</dbReference>
<keyword evidence="15" id="KW-1185">Reference proteome</keyword>
<keyword evidence="10" id="KW-0458">Lysosome</keyword>
<evidence type="ECO:0000256" key="9">
    <source>
        <dbReference type="ARBA" id="ARBA00023180"/>
    </source>
</evidence>
<protein>
    <recommendedName>
        <fullName evidence="6">Beta-glucuronidase</fullName>
        <ecNumber evidence="5">3.2.1.31</ecNumber>
    </recommendedName>
</protein>
<dbReference type="FunFam" id="3.20.20.80:FF:000029">
    <property type="entry name" value="Beta-glucuronidase"/>
    <property type="match status" value="1"/>
</dbReference>
<feature type="domain" description="Glycoside hydrolase family 2 catalytic" evidence="12">
    <location>
        <begin position="334"/>
        <end position="632"/>
    </location>
</feature>
<dbReference type="InterPro" id="IPR023230">
    <property type="entry name" value="Glyco_hydro_2_CS"/>
</dbReference>
<evidence type="ECO:0000256" key="10">
    <source>
        <dbReference type="ARBA" id="ARBA00023228"/>
    </source>
</evidence>
<evidence type="ECO:0000256" key="3">
    <source>
        <dbReference type="ARBA" id="ARBA00007401"/>
    </source>
</evidence>
<evidence type="ECO:0000259" key="12">
    <source>
        <dbReference type="Pfam" id="PF02836"/>
    </source>
</evidence>
<keyword evidence="11" id="KW-0326">Glycosidase</keyword>
<dbReference type="Pfam" id="PF02836">
    <property type="entry name" value="Glyco_hydro_2_C"/>
    <property type="match status" value="1"/>
</dbReference>
<dbReference type="SUPFAM" id="SSF49303">
    <property type="entry name" value="beta-Galactosidase/glucuronidase domain"/>
    <property type="match status" value="1"/>
</dbReference>
<dbReference type="InterPro" id="IPR006103">
    <property type="entry name" value="Glyco_hydro_2_cat"/>
</dbReference>
<dbReference type="InterPro" id="IPR023232">
    <property type="entry name" value="Glyco_hydro_2_AS"/>
</dbReference>
<feature type="domain" description="Glycosyl hydrolases family 2 sugar binding" evidence="13">
    <location>
        <begin position="50"/>
        <end position="231"/>
    </location>
</feature>